<dbReference type="RefSeq" id="XP_041185739.1">
    <property type="nucleotide sequence ID" value="XM_041332019.1"/>
</dbReference>
<gene>
    <name evidence="1" type="ORF">BJ212DRAFT_1288039</name>
</gene>
<dbReference type="GeneID" id="64626036"/>
<dbReference type="Proteomes" id="UP000807769">
    <property type="component" value="Unassembled WGS sequence"/>
</dbReference>
<evidence type="ECO:0000313" key="2">
    <source>
        <dbReference type="Proteomes" id="UP000807769"/>
    </source>
</evidence>
<sequence length="110" mass="12625">GMEIAHVMYSFSFTFEAVLYPCAVVHWFAKDGNRPDEDTRMWVVKPSFDTDHLLSVGIIHIDSIYCAAHLSQIYGAQLISCDLKHYDSYNAFRAFYVNKFANHHAFEIAS</sequence>
<reference evidence="1" key="1">
    <citation type="journal article" date="2020" name="New Phytol.">
        <title>Comparative genomics reveals dynamic genome evolution in host specialist ectomycorrhizal fungi.</title>
        <authorList>
            <person name="Lofgren L.A."/>
            <person name="Nguyen N.H."/>
            <person name="Vilgalys R."/>
            <person name="Ruytinx J."/>
            <person name="Liao H.L."/>
            <person name="Branco S."/>
            <person name="Kuo A."/>
            <person name="LaButti K."/>
            <person name="Lipzen A."/>
            <person name="Andreopoulos W."/>
            <person name="Pangilinan J."/>
            <person name="Riley R."/>
            <person name="Hundley H."/>
            <person name="Na H."/>
            <person name="Barry K."/>
            <person name="Grigoriev I.V."/>
            <person name="Stajich J.E."/>
            <person name="Kennedy P.G."/>
        </authorList>
    </citation>
    <scope>NUCLEOTIDE SEQUENCE</scope>
    <source>
        <strain evidence="1">MN1</strain>
    </source>
</reference>
<proteinExistence type="predicted"/>
<keyword evidence="2" id="KW-1185">Reference proteome</keyword>
<dbReference type="OrthoDB" id="3187773at2759"/>
<feature type="non-terminal residue" evidence="1">
    <location>
        <position position="1"/>
    </location>
</feature>
<evidence type="ECO:0000313" key="1">
    <source>
        <dbReference type="EMBL" id="KAG1799570.1"/>
    </source>
</evidence>
<comment type="caution">
    <text evidence="1">The sequence shown here is derived from an EMBL/GenBank/DDBJ whole genome shotgun (WGS) entry which is preliminary data.</text>
</comment>
<dbReference type="EMBL" id="JABBWG010000141">
    <property type="protein sequence ID" value="KAG1799570.1"/>
    <property type="molecule type" value="Genomic_DNA"/>
</dbReference>
<organism evidence="1 2">
    <name type="scientific">Suillus subaureus</name>
    <dbReference type="NCBI Taxonomy" id="48587"/>
    <lineage>
        <taxon>Eukaryota</taxon>
        <taxon>Fungi</taxon>
        <taxon>Dikarya</taxon>
        <taxon>Basidiomycota</taxon>
        <taxon>Agaricomycotina</taxon>
        <taxon>Agaricomycetes</taxon>
        <taxon>Agaricomycetidae</taxon>
        <taxon>Boletales</taxon>
        <taxon>Suillineae</taxon>
        <taxon>Suillaceae</taxon>
        <taxon>Suillus</taxon>
    </lineage>
</organism>
<accession>A0A9P7J2S8</accession>
<protein>
    <submittedName>
        <fullName evidence="1">Uncharacterized protein</fullName>
    </submittedName>
</protein>
<dbReference type="AlphaFoldDB" id="A0A9P7J2S8"/>
<name>A0A9P7J2S8_9AGAM</name>